<keyword evidence="2" id="KW-1185">Reference proteome</keyword>
<name>A0A9J5W9Y5_SOLCO</name>
<evidence type="ECO:0000313" key="2">
    <source>
        <dbReference type="Proteomes" id="UP000824120"/>
    </source>
</evidence>
<dbReference type="EMBL" id="JACXVP010000012">
    <property type="protein sequence ID" value="KAG5571774.1"/>
    <property type="molecule type" value="Genomic_DNA"/>
</dbReference>
<dbReference type="Proteomes" id="UP000824120">
    <property type="component" value="Chromosome 12"/>
</dbReference>
<reference evidence="1 2" key="1">
    <citation type="submission" date="2020-09" db="EMBL/GenBank/DDBJ databases">
        <title>De no assembly of potato wild relative species, Solanum commersonii.</title>
        <authorList>
            <person name="Cho K."/>
        </authorList>
    </citation>
    <scope>NUCLEOTIDE SEQUENCE [LARGE SCALE GENOMIC DNA]</scope>
    <source>
        <strain evidence="1">LZ3.2</strain>
        <tissue evidence="1">Leaf</tissue>
    </source>
</reference>
<sequence length="60" mass="6882">MVNGSRRKNDTFGVGRMVLPFKITDQPSLLVYLGGAERPHIIRVYVDENPIEEDHNLEED</sequence>
<gene>
    <name evidence="1" type="ORF">H5410_061540</name>
</gene>
<comment type="caution">
    <text evidence="1">The sequence shown here is derived from an EMBL/GenBank/DDBJ whole genome shotgun (WGS) entry which is preliminary data.</text>
</comment>
<accession>A0A9J5W9Y5</accession>
<proteinExistence type="predicted"/>
<organism evidence="1 2">
    <name type="scientific">Solanum commersonii</name>
    <name type="common">Commerson's wild potato</name>
    <name type="synonym">Commerson's nightshade</name>
    <dbReference type="NCBI Taxonomy" id="4109"/>
    <lineage>
        <taxon>Eukaryota</taxon>
        <taxon>Viridiplantae</taxon>
        <taxon>Streptophyta</taxon>
        <taxon>Embryophyta</taxon>
        <taxon>Tracheophyta</taxon>
        <taxon>Spermatophyta</taxon>
        <taxon>Magnoliopsida</taxon>
        <taxon>eudicotyledons</taxon>
        <taxon>Gunneridae</taxon>
        <taxon>Pentapetalae</taxon>
        <taxon>asterids</taxon>
        <taxon>lamiids</taxon>
        <taxon>Solanales</taxon>
        <taxon>Solanaceae</taxon>
        <taxon>Solanoideae</taxon>
        <taxon>Solaneae</taxon>
        <taxon>Solanum</taxon>
    </lineage>
</organism>
<evidence type="ECO:0000313" key="1">
    <source>
        <dbReference type="EMBL" id="KAG5571774.1"/>
    </source>
</evidence>
<protein>
    <submittedName>
        <fullName evidence="1">Uncharacterized protein</fullName>
    </submittedName>
</protein>
<dbReference type="AlphaFoldDB" id="A0A9J5W9Y5"/>